<sequence length="348" mass="38679">MLTSTSIAMDNKGAILSFGELLLRITPDADGQWLQNNNLPFFVGGAELNVATALALWGLPSKYFTALPDNGLSAQIITYLQQKNIDTTPVLFSGDKIGLYFLTKGKDLKNDALIYDRAHSAFANLQPGMIDWDNVLEGVSWFNFSAICPAISNNVAEVCKEALQEASKRNITISVDLNYRSKLWKYDKTPQEVMTELLPYCDIVMGNIWAAETMLGIEVVPDIHESGQQSIYLKEALNTSQKIMALYPKCKAVANTFRFDAKSDITYYSALYTGDKLYHSAQYETSHIVDKVGSGDCFMAGLIYGFYNDWAPAETLAFATASAFQKLFVESDATNKTVDQIKKTIIYE</sequence>
<evidence type="ECO:0000313" key="6">
    <source>
        <dbReference type="Proteomes" id="UP001500582"/>
    </source>
</evidence>
<evidence type="ECO:0000313" key="5">
    <source>
        <dbReference type="EMBL" id="GAA4329389.1"/>
    </source>
</evidence>
<evidence type="ECO:0000256" key="1">
    <source>
        <dbReference type="ARBA" id="ARBA00010688"/>
    </source>
</evidence>
<dbReference type="Pfam" id="PF00294">
    <property type="entry name" value="PfkB"/>
    <property type="match status" value="1"/>
</dbReference>
<comment type="similarity">
    <text evidence="1">Belongs to the carbohydrate kinase PfkB family.</text>
</comment>
<reference evidence="6" key="1">
    <citation type="journal article" date="2019" name="Int. J. Syst. Evol. Microbiol.">
        <title>The Global Catalogue of Microorganisms (GCM) 10K type strain sequencing project: providing services to taxonomists for standard genome sequencing and annotation.</title>
        <authorList>
            <consortium name="The Broad Institute Genomics Platform"/>
            <consortium name="The Broad Institute Genome Sequencing Center for Infectious Disease"/>
            <person name="Wu L."/>
            <person name="Ma J."/>
        </authorList>
    </citation>
    <scope>NUCLEOTIDE SEQUENCE [LARGE SCALE GENOMIC DNA]</scope>
    <source>
        <strain evidence="6">JCM 17705</strain>
    </source>
</reference>
<organism evidence="5 6">
    <name type="scientific">Mucilaginibacter gynuensis</name>
    <dbReference type="NCBI Taxonomy" id="1302236"/>
    <lineage>
        <taxon>Bacteria</taxon>
        <taxon>Pseudomonadati</taxon>
        <taxon>Bacteroidota</taxon>
        <taxon>Sphingobacteriia</taxon>
        <taxon>Sphingobacteriales</taxon>
        <taxon>Sphingobacteriaceae</taxon>
        <taxon>Mucilaginibacter</taxon>
    </lineage>
</organism>
<dbReference type="SUPFAM" id="SSF53613">
    <property type="entry name" value="Ribokinase-like"/>
    <property type="match status" value="1"/>
</dbReference>
<dbReference type="InterPro" id="IPR029056">
    <property type="entry name" value="Ribokinase-like"/>
</dbReference>
<accession>A0ABP8GSM9</accession>
<name>A0ABP8GSM9_9SPHI</name>
<dbReference type="InterPro" id="IPR011611">
    <property type="entry name" value="PfkB_dom"/>
</dbReference>
<dbReference type="Proteomes" id="UP001500582">
    <property type="component" value="Unassembled WGS sequence"/>
</dbReference>
<gene>
    <name evidence="5" type="ORF">GCM10023149_34060</name>
</gene>
<dbReference type="EMBL" id="BAABFT010000009">
    <property type="protein sequence ID" value="GAA4329389.1"/>
    <property type="molecule type" value="Genomic_DNA"/>
</dbReference>
<protein>
    <submittedName>
        <fullName evidence="5">Sugar kinase</fullName>
    </submittedName>
</protein>
<evidence type="ECO:0000256" key="3">
    <source>
        <dbReference type="ARBA" id="ARBA00022777"/>
    </source>
</evidence>
<keyword evidence="2" id="KW-0808">Transferase</keyword>
<dbReference type="InterPro" id="IPR052700">
    <property type="entry name" value="Carb_kinase_PfkB-like"/>
</dbReference>
<dbReference type="PANTHER" id="PTHR43320">
    <property type="entry name" value="SUGAR KINASE"/>
    <property type="match status" value="1"/>
</dbReference>
<dbReference type="CDD" id="cd01166">
    <property type="entry name" value="KdgK"/>
    <property type="match status" value="1"/>
</dbReference>
<dbReference type="Gene3D" id="3.40.1190.20">
    <property type="match status" value="1"/>
</dbReference>
<keyword evidence="3 5" id="KW-0418">Kinase</keyword>
<comment type="caution">
    <text evidence="5">The sequence shown here is derived from an EMBL/GenBank/DDBJ whole genome shotgun (WGS) entry which is preliminary data.</text>
</comment>
<dbReference type="PANTHER" id="PTHR43320:SF2">
    <property type="entry name" value="2-DEHYDRO-3-DEOXYGLUCONOKINASE_2-DEHYDRO-3-DEOXYGALACTONOKINASE"/>
    <property type="match status" value="1"/>
</dbReference>
<keyword evidence="6" id="KW-1185">Reference proteome</keyword>
<evidence type="ECO:0000259" key="4">
    <source>
        <dbReference type="Pfam" id="PF00294"/>
    </source>
</evidence>
<feature type="domain" description="Carbohydrate kinase PfkB" evidence="4">
    <location>
        <begin position="15"/>
        <end position="326"/>
    </location>
</feature>
<proteinExistence type="inferred from homology"/>
<dbReference type="GO" id="GO:0016301">
    <property type="term" value="F:kinase activity"/>
    <property type="evidence" value="ECO:0007669"/>
    <property type="project" value="UniProtKB-KW"/>
</dbReference>
<evidence type="ECO:0000256" key="2">
    <source>
        <dbReference type="ARBA" id="ARBA00022679"/>
    </source>
</evidence>